<evidence type="ECO:0000256" key="7">
    <source>
        <dbReference type="PROSITE-ProRule" id="PRU01016"/>
    </source>
</evidence>
<evidence type="ECO:0000256" key="1">
    <source>
        <dbReference type="ARBA" id="ARBA00011975"/>
    </source>
</evidence>
<keyword evidence="3 7" id="KW-0808">Transferase</keyword>
<comment type="catalytic activity">
    <reaction evidence="6">
        <text>a 2'-deoxycytidine in DNA + S-adenosyl-L-methionine = a 5-methyl-2'-deoxycytidine in DNA + S-adenosyl-L-homocysteine + H(+)</text>
        <dbReference type="Rhea" id="RHEA:13681"/>
        <dbReference type="Rhea" id="RHEA-COMP:11369"/>
        <dbReference type="Rhea" id="RHEA-COMP:11370"/>
        <dbReference type="ChEBI" id="CHEBI:15378"/>
        <dbReference type="ChEBI" id="CHEBI:57856"/>
        <dbReference type="ChEBI" id="CHEBI:59789"/>
        <dbReference type="ChEBI" id="CHEBI:85452"/>
        <dbReference type="ChEBI" id="CHEBI:85454"/>
        <dbReference type="EC" id="2.1.1.37"/>
    </reaction>
</comment>
<comment type="similarity">
    <text evidence="7">Belongs to the class I-like SAM-binding methyltransferase superfamily. C5-methyltransferase family.</text>
</comment>
<sequence length="293" mass="32576">MNGVALFKGAGGGLLGEHLVGIETICAVEIDPYCIATVIQRQNDKILPIFPIWDDIRTFDGRRWRGIASVVSGGFPCQGISAAGKGRGLDDERSGLWKEMFRVIREIGPEIVWLENSPLLTRRGIERVLRDLASMGYDAIWGVLGADDVGAPHIRKRIWILAYSMRERSGNQSESVGVQGRVSSSDWREIIRQDHRTVCSSRFNSTSSNVADSNSFRKQQPQGCEQEIRRRISDSSQEISNAESIIGIGIGTEPCRESGRSSDGSWWSVSLIRPLDVLHPHSDRTISFSVRPR</sequence>
<dbReference type="InterPro" id="IPR018117">
    <property type="entry name" value="C5_DNA_meth_AS"/>
</dbReference>
<keyword evidence="5" id="KW-0680">Restriction system</keyword>
<reference evidence="10" key="1">
    <citation type="journal article" date="2019" name="PLoS Negl. Trop. Dis.">
        <title>Revisiting the worldwide diversity of Leptospira species in the environment.</title>
        <authorList>
            <person name="Vincent A.T."/>
            <person name="Schiettekatte O."/>
            <person name="Bourhy P."/>
            <person name="Veyrier F.J."/>
            <person name="Picardeau M."/>
        </authorList>
    </citation>
    <scope>NUCLEOTIDE SEQUENCE [LARGE SCALE GENOMIC DNA]</scope>
    <source>
        <strain evidence="10">201702407</strain>
    </source>
</reference>
<accession>A0ABY2MXR1</accession>
<keyword evidence="10" id="KW-1185">Reference proteome</keyword>
<evidence type="ECO:0000256" key="2">
    <source>
        <dbReference type="ARBA" id="ARBA00022603"/>
    </source>
</evidence>
<organism evidence="9 10">
    <name type="scientific">Leptospira stimsonii</name>
    <dbReference type="NCBI Taxonomy" id="2202203"/>
    <lineage>
        <taxon>Bacteria</taxon>
        <taxon>Pseudomonadati</taxon>
        <taxon>Spirochaetota</taxon>
        <taxon>Spirochaetia</taxon>
        <taxon>Leptospirales</taxon>
        <taxon>Leptospiraceae</taxon>
        <taxon>Leptospira</taxon>
    </lineage>
</organism>
<dbReference type="SUPFAM" id="SSF53335">
    <property type="entry name" value="S-adenosyl-L-methionine-dependent methyltransferases"/>
    <property type="match status" value="1"/>
</dbReference>
<keyword evidence="2 7" id="KW-0489">Methyltransferase</keyword>
<dbReference type="GO" id="GO:0032259">
    <property type="term" value="P:methylation"/>
    <property type="evidence" value="ECO:0007669"/>
    <property type="project" value="UniProtKB-KW"/>
</dbReference>
<evidence type="ECO:0000256" key="3">
    <source>
        <dbReference type="ARBA" id="ARBA00022679"/>
    </source>
</evidence>
<feature type="region of interest" description="Disordered" evidence="8">
    <location>
        <begin position="203"/>
        <end position="223"/>
    </location>
</feature>
<proteinExistence type="inferred from homology"/>
<protein>
    <recommendedName>
        <fullName evidence="1">DNA (cytosine-5-)-methyltransferase</fullName>
        <ecNumber evidence="1">2.1.1.37</ecNumber>
    </recommendedName>
</protein>
<gene>
    <name evidence="9" type="ORF">EHQ90_16880</name>
</gene>
<dbReference type="Proteomes" id="UP000297422">
    <property type="component" value="Unassembled WGS sequence"/>
</dbReference>
<dbReference type="InterPro" id="IPR029063">
    <property type="entry name" value="SAM-dependent_MTases_sf"/>
</dbReference>
<dbReference type="InterPro" id="IPR050390">
    <property type="entry name" value="C5-Methyltransferase"/>
</dbReference>
<evidence type="ECO:0000256" key="4">
    <source>
        <dbReference type="ARBA" id="ARBA00022691"/>
    </source>
</evidence>
<evidence type="ECO:0000256" key="8">
    <source>
        <dbReference type="SAM" id="MobiDB-lite"/>
    </source>
</evidence>
<feature type="active site" evidence="7">
    <location>
        <position position="77"/>
    </location>
</feature>
<name>A0ABY2MXR1_9LEPT</name>
<dbReference type="Pfam" id="PF00145">
    <property type="entry name" value="DNA_methylase"/>
    <property type="match status" value="1"/>
</dbReference>
<evidence type="ECO:0000313" key="9">
    <source>
        <dbReference type="EMBL" id="TGM11092.1"/>
    </source>
</evidence>
<dbReference type="EMBL" id="RQGT01000098">
    <property type="protein sequence ID" value="TGM11092.1"/>
    <property type="molecule type" value="Genomic_DNA"/>
</dbReference>
<evidence type="ECO:0000313" key="10">
    <source>
        <dbReference type="Proteomes" id="UP000297422"/>
    </source>
</evidence>
<dbReference type="GO" id="GO:0008168">
    <property type="term" value="F:methyltransferase activity"/>
    <property type="evidence" value="ECO:0007669"/>
    <property type="project" value="UniProtKB-KW"/>
</dbReference>
<dbReference type="InterPro" id="IPR001525">
    <property type="entry name" value="C5_MeTfrase"/>
</dbReference>
<dbReference type="Gene3D" id="3.40.50.150">
    <property type="entry name" value="Vaccinia Virus protein VP39"/>
    <property type="match status" value="1"/>
</dbReference>
<comment type="caution">
    <text evidence="9">The sequence shown here is derived from an EMBL/GenBank/DDBJ whole genome shotgun (WGS) entry which is preliminary data.</text>
</comment>
<evidence type="ECO:0000256" key="6">
    <source>
        <dbReference type="ARBA" id="ARBA00047422"/>
    </source>
</evidence>
<evidence type="ECO:0000256" key="5">
    <source>
        <dbReference type="ARBA" id="ARBA00022747"/>
    </source>
</evidence>
<dbReference type="PROSITE" id="PS51679">
    <property type="entry name" value="SAM_MT_C5"/>
    <property type="match status" value="1"/>
</dbReference>
<dbReference type="PANTHER" id="PTHR10629:SF52">
    <property type="entry name" value="DNA (CYTOSINE-5)-METHYLTRANSFERASE 1"/>
    <property type="match status" value="1"/>
</dbReference>
<dbReference type="PANTHER" id="PTHR10629">
    <property type="entry name" value="CYTOSINE-SPECIFIC METHYLTRANSFERASE"/>
    <property type="match status" value="1"/>
</dbReference>
<dbReference type="PROSITE" id="PS00094">
    <property type="entry name" value="C5_MTASE_1"/>
    <property type="match status" value="1"/>
</dbReference>
<dbReference type="EC" id="2.1.1.37" evidence="1"/>
<keyword evidence="4 7" id="KW-0949">S-adenosyl-L-methionine</keyword>